<keyword evidence="3" id="KW-1185">Reference proteome</keyword>
<accession>A0AAV5JX61</accession>
<sequence length="76" mass="8028">MAANSASDLPVAVRRDPRKKSGPITLSAAYLQREPPATARLLKSVNKEINAGLNPSTSDGLLALEIVAKGLPYMDP</sequence>
<name>A0AAV5JX61_9ROSI</name>
<organism evidence="2 3">
    <name type="scientific">Rubroshorea leprosula</name>
    <dbReference type="NCBI Taxonomy" id="152421"/>
    <lineage>
        <taxon>Eukaryota</taxon>
        <taxon>Viridiplantae</taxon>
        <taxon>Streptophyta</taxon>
        <taxon>Embryophyta</taxon>
        <taxon>Tracheophyta</taxon>
        <taxon>Spermatophyta</taxon>
        <taxon>Magnoliopsida</taxon>
        <taxon>eudicotyledons</taxon>
        <taxon>Gunneridae</taxon>
        <taxon>Pentapetalae</taxon>
        <taxon>rosids</taxon>
        <taxon>malvids</taxon>
        <taxon>Malvales</taxon>
        <taxon>Dipterocarpaceae</taxon>
        <taxon>Rubroshorea</taxon>
    </lineage>
</organism>
<dbReference type="Proteomes" id="UP001054252">
    <property type="component" value="Unassembled WGS sequence"/>
</dbReference>
<reference evidence="2 3" key="1">
    <citation type="journal article" date="2021" name="Commun. Biol.">
        <title>The genome of Shorea leprosula (Dipterocarpaceae) highlights the ecological relevance of drought in aseasonal tropical rainforests.</title>
        <authorList>
            <person name="Ng K.K.S."/>
            <person name="Kobayashi M.J."/>
            <person name="Fawcett J.A."/>
            <person name="Hatakeyama M."/>
            <person name="Paape T."/>
            <person name="Ng C.H."/>
            <person name="Ang C.C."/>
            <person name="Tnah L.H."/>
            <person name="Lee C.T."/>
            <person name="Nishiyama T."/>
            <person name="Sese J."/>
            <person name="O'Brien M.J."/>
            <person name="Copetti D."/>
            <person name="Mohd Noor M.I."/>
            <person name="Ong R.C."/>
            <person name="Putra M."/>
            <person name="Sireger I.Z."/>
            <person name="Indrioko S."/>
            <person name="Kosugi Y."/>
            <person name="Izuno A."/>
            <person name="Isagi Y."/>
            <person name="Lee S.L."/>
            <person name="Shimizu K.K."/>
        </authorList>
    </citation>
    <scope>NUCLEOTIDE SEQUENCE [LARGE SCALE GENOMIC DNA]</scope>
    <source>
        <strain evidence="2">214</strain>
    </source>
</reference>
<evidence type="ECO:0000313" key="2">
    <source>
        <dbReference type="EMBL" id="GKV19253.1"/>
    </source>
</evidence>
<comment type="caution">
    <text evidence="2">The sequence shown here is derived from an EMBL/GenBank/DDBJ whole genome shotgun (WGS) entry which is preliminary data.</text>
</comment>
<feature type="region of interest" description="Disordered" evidence="1">
    <location>
        <begin position="1"/>
        <end position="25"/>
    </location>
</feature>
<gene>
    <name evidence="2" type="ORF">SLEP1_g29540</name>
</gene>
<dbReference type="AlphaFoldDB" id="A0AAV5JX61"/>
<dbReference type="EMBL" id="BPVZ01000052">
    <property type="protein sequence ID" value="GKV19253.1"/>
    <property type="molecule type" value="Genomic_DNA"/>
</dbReference>
<evidence type="ECO:0000256" key="1">
    <source>
        <dbReference type="SAM" id="MobiDB-lite"/>
    </source>
</evidence>
<protein>
    <submittedName>
        <fullName evidence="2">Uncharacterized protein</fullName>
    </submittedName>
</protein>
<evidence type="ECO:0000313" key="3">
    <source>
        <dbReference type="Proteomes" id="UP001054252"/>
    </source>
</evidence>
<proteinExistence type="predicted"/>